<dbReference type="PANTHER" id="PTHR43877:SF2">
    <property type="entry name" value="AMINOALKYLPHOSPHONATE N-ACETYLTRANSFERASE-RELATED"/>
    <property type="match status" value="1"/>
</dbReference>
<evidence type="ECO:0000313" key="4">
    <source>
        <dbReference type="EMBL" id="MFC7330994.1"/>
    </source>
</evidence>
<dbReference type="GO" id="GO:0016746">
    <property type="term" value="F:acyltransferase activity"/>
    <property type="evidence" value="ECO:0007669"/>
    <property type="project" value="UniProtKB-KW"/>
</dbReference>
<protein>
    <submittedName>
        <fullName evidence="4">GNAT family N-acetyltransferase</fullName>
        <ecNumber evidence="4">2.3.-.-</ecNumber>
    </submittedName>
</protein>
<dbReference type="Gene3D" id="3.40.630.30">
    <property type="match status" value="1"/>
</dbReference>
<dbReference type="CDD" id="cd04301">
    <property type="entry name" value="NAT_SF"/>
    <property type="match status" value="1"/>
</dbReference>
<evidence type="ECO:0000313" key="5">
    <source>
        <dbReference type="Proteomes" id="UP001596540"/>
    </source>
</evidence>
<organism evidence="4 5">
    <name type="scientific">Marinactinospora rubrisoli</name>
    <dbReference type="NCBI Taxonomy" id="2715399"/>
    <lineage>
        <taxon>Bacteria</taxon>
        <taxon>Bacillati</taxon>
        <taxon>Actinomycetota</taxon>
        <taxon>Actinomycetes</taxon>
        <taxon>Streptosporangiales</taxon>
        <taxon>Nocardiopsidaceae</taxon>
        <taxon>Marinactinospora</taxon>
    </lineage>
</organism>
<dbReference type="InterPro" id="IPR050832">
    <property type="entry name" value="Bact_Acetyltransf"/>
</dbReference>
<name>A0ABW2KPM7_9ACTN</name>
<feature type="domain" description="N-acetyltransferase" evidence="3">
    <location>
        <begin position="4"/>
        <end position="150"/>
    </location>
</feature>
<evidence type="ECO:0000256" key="1">
    <source>
        <dbReference type="ARBA" id="ARBA00022679"/>
    </source>
</evidence>
<keyword evidence="5" id="KW-1185">Reference proteome</keyword>
<evidence type="ECO:0000259" key="3">
    <source>
        <dbReference type="PROSITE" id="PS51186"/>
    </source>
</evidence>
<dbReference type="Pfam" id="PF00583">
    <property type="entry name" value="Acetyltransf_1"/>
    <property type="match status" value="1"/>
</dbReference>
<dbReference type="PROSITE" id="PS51186">
    <property type="entry name" value="GNAT"/>
    <property type="match status" value="1"/>
</dbReference>
<dbReference type="InterPro" id="IPR016181">
    <property type="entry name" value="Acyl_CoA_acyltransferase"/>
</dbReference>
<accession>A0ABW2KPM7</accession>
<dbReference type="InterPro" id="IPR000182">
    <property type="entry name" value="GNAT_dom"/>
</dbReference>
<gene>
    <name evidence="4" type="ORF">ACFQRF_24975</name>
</gene>
<comment type="caution">
    <text evidence="4">The sequence shown here is derived from an EMBL/GenBank/DDBJ whole genome shotgun (WGS) entry which is preliminary data.</text>
</comment>
<dbReference type="EMBL" id="JBHTBH010000015">
    <property type="protein sequence ID" value="MFC7330994.1"/>
    <property type="molecule type" value="Genomic_DNA"/>
</dbReference>
<dbReference type="RefSeq" id="WP_379873634.1">
    <property type="nucleotide sequence ID" value="NZ_JBHTBH010000015.1"/>
</dbReference>
<dbReference type="Proteomes" id="UP001596540">
    <property type="component" value="Unassembled WGS sequence"/>
</dbReference>
<evidence type="ECO:0000256" key="2">
    <source>
        <dbReference type="ARBA" id="ARBA00023315"/>
    </source>
</evidence>
<dbReference type="SUPFAM" id="SSF55729">
    <property type="entry name" value="Acyl-CoA N-acyltransferases (Nat)"/>
    <property type="match status" value="1"/>
</dbReference>
<sequence length="164" mass="18624">MNTVDLRPATPDDLDFCFRLHQAAMGDYVAAVWGWDETAQRAYHRGKYRPHHWKIITVDGTDAGVLVVDHHATEDYLGLIELHPRYQGRGIGARILRSLLDAAARRGHDLVLDVLDVNPRARAFYLRHGFHEEGRHGENGHKIRMRAPLRTATTTATTPPRPDH</sequence>
<keyword evidence="2 4" id="KW-0012">Acyltransferase</keyword>
<dbReference type="PANTHER" id="PTHR43877">
    <property type="entry name" value="AMINOALKYLPHOSPHONATE N-ACETYLTRANSFERASE-RELATED-RELATED"/>
    <property type="match status" value="1"/>
</dbReference>
<dbReference type="EC" id="2.3.-.-" evidence="4"/>
<reference evidence="5" key="1">
    <citation type="journal article" date="2019" name="Int. J. Syst. Evol. Microbiol.">
        <title>The Global Catalogue of Microorganisms (GCM) 10K type strain sequencing project: providing services to taxonomists for standard genome sequencing and annotation.</title>
        <authorList>
            <consortium name="The Broad Institute Genomics Platform"/>
            <consortium name="The Broad Institute Genome Sequencing Center for Infectious Disease"/>
            <person name="Wu L."/>
            <person name="Ma J."/>
        </authorList>
    </citation>
    <scope>NUCLEOTIDE SEQUENCE [LARGE SCALE GENOMIC DNA]</scope>
    <source>
        <strain evidence="5">CGMCC 4.7382</strain>
    </source>
</reference>
<proteinExistence type="predicted"/>
<keyword evidence="1 4" id="KW-0808">Transferase</keyword>